<evidence type="ECO:0000256" key="1">
    <source>
        <dbReference type="ARBA" id="ARBA00004651"/>
    </source>
</evidence>
<evidence type="ECO:0000256" key="4">
    <source>
        <dbReference type="ARBA" id="ARBA00022692"/>
    </source>
</evidence>
<feature type="transmembrane region" description="Helical" evidence="7">
    <location>
        <begin position="95"/>
        <end position="119"/>
    </location>
</feature>
<keyword evidence="2 7" id="KW-0813">Transport</keyword>
<reference evidence="9 10" key="1">
    <citation type="submission" date="2023-02" db="EMBL/GenBank/DDBJ databases">
        <title>Microbacterium betulae sp. nov., isolated from birch wood.</title>
        <authorList>
            <person name="Pasciak M."/>
            <person name="Pawlik K.J."/>
            <person name="Martynowski D."/>
            <person name="Laczmanski L."/>
            <person name="Ciekot J."/>
            <person name="Szponar B."/>
            <person name="Wojcik-Fatla A."/>
            <person name="Mackiewicz B."/>
            <person name="Farian E."/>
            <person name="Cholewa G."/>
            <person name="Cholewa A."/>
            <person name="Dutkiewicz J."/>
        </authorList>
    </citation>
    <scope>NUCLEOTIDE SEQUENCE [LARGE SCALE GENOMIC DNA]</scope>
    <source>
        <strain evidence="9 10">AB</strain>
    </source>
</reference>
<dbReference type="AlphaFoldDB" id="A0AA97FGR6"/>
<keyword evidence="10" id="KW-1185">Reference proteome</keyword>
<dbReference type="PANTHER" id="PTHR43163">
    <property type="entry name" value="DIPEPTIDE TRANSPORT SYSTEM PERMEASE PROTEIN DPPB-RELATED"/>
    <property type="match status" value="1"/>
</dbReference>
<comment type="similarity">
    <text evidence="7">Belongs to the binding-protein-dependent transport system permease family.</text>
</comment>
<feature type="transmembrane region" description="Helical" evidence="7">
    <location>
        <begin position="233"/>
        <end position="255"/>
    </location>
</feature>
<dbReference type="SUPFAM" id="SSF161098">
    <property type="entry name" value="MetI-like"/>
    <property type="match status" value="1"/>
</dbReference>
<dbReference type="PROSITE" id="PS50928">
    <property type="entry name" value="ABC_TM1"/>
    <property type="match status" value="1"/>
</dbReference>
<feature type="transmembrane region" description="Helical" evidence="7">
    <location>
        <begin position="131"/>
        <end position="155"/>
    </location>
</feature>
<dbReference type="GO" id="GO:0005886">
    <property type="term" value="C:plasma membrane"/>
    <property type="evidence" value="ECO:0007669"/>
    <property type="project" value="UniProtKB-SubCell"/>
</dbReference>
<evidence type="ECO:0000256" key="3">
    <source>
        <dbReference type="ARBA" id="ARBA00022475"/>
    </source>
</evidence>
<proteinExistence type="inferred from homology"/>
<dbReference type="KEGG" id="mbet:N8K70_11395"/>
<dbReference type="Proteomes" id="UP001305498">
    <property type="component" value="Chromosome"/>
</dbReference>
<keyword evidence="6 7" id="KW-0472">Membrane</keyword>
<sequence>MRRFLLRRAVELVIVFFGVTFLIYAMVFALPGDPVAALGGDRPLSSAVVAAIREKYLLDEPLVVQYLHYIGGVLTGDLGETFDGRAVSERMEVRWPVTIVLALTAWLFEVVIGMALGLIAGLRHGRGVDRAILVGTVLATSVPVFVLGVSLQLVFGLWLRWLPIAGTDAGWPTAYLLPSLIIALFGLASVARLMRGNVVDAMRSDFVRTLVAKGMTQRSIVGVHVMRNSIGPVMTFLAIDLGYLLGGAVVIEGIFNLPGIGQLMFQAIRAHEGPTVVGVATALTLVFLLTSVVVDILSSLLDPRIRRE</sequence>
<comment type="subcellular location">
    <subcellularLocation>
        <location evidence="1 7">Cell membrane</location>
        <topology evidence="1 7">Multi-pass membrane protein</topology>
    </subcellularLocation>
</comment>
<dbReference type="Gene3D" id="1.10.3720.10">
    <property type="entry name" value="MetI-like"/>
    <property type="match status" value="1"/>
</dbReference>
<dbReference type="EMBL" id="CP118157">
    <property type="protein sequence ID" value="WOF21980.1"/>
    <property type="molecule type" value="Genomic_DNA"/>
</dbReference>
<feature type="transmembrane region" description="Helical" evidence="7">
    <location>
        <begin position="175"/>
        <end position="194"/>
    </location>
</feature>
<evidence type="ECO:0000256" key="2">
    <source>
        <dbReference type="ARBA" id="ARBA00022448"/>
    </source>
</evidence>
<protein>
    <submittedName>
        <fullName evidence="9">ABC transporter permease</fullName>
    </submittedName>
</protein>
<evidence type="ECO:0000256" key="7">
    <source>
        <dbReference type="RuleBase" id="RU363032"/>
    </source>
</evidence>
<name>A0AA97FGR6_9MICO</name>
<dbReference type="Pfam" id="PF19300">
    <property type="entry name" value="BPD_transp_1_N"/>
    <property type="match status" value="1"/>
</dbReference>
<evidence type="ECO:0000313" key="9">
    <source>
        <dbReference type="EMBL" id="WOF21980.1"/>
    </source>
</evidence>
<feature type="transmembrane region" description="Helical" evidence="7">
    <location>
        <begin position="275"/>
        <end position="297"/>
    </location>
</feature>
<gene>
    <name evidence="9" type="ORF">N8K70_11395</name>
</gene>
<organism evidence="9 10">
    <name type="scientific">Microbacterium betulae</name>
    <dbReference type="NCBI Taxonomy" id="2981139"/>
    <lineage>
        <taxon>Bacteria</taxon>
        <taxon>Bacillati</taxon>
        <taxon>Actinomycetota</taxon>
        <taxon>Actinomycetes</taxon>
        <taxon>Micrococcales</taxon>
        <taxon>Microbacteriaceae</taxon>
        <taxon>Microbacterium</taxon>
    </lineage>
</organism>
<evidence type="ECO:0000256" key="6">
    <source>
        <dbReference type="ARBA" id="ARBA00023136"/>
    </source>
</evidence>
<feature type="domain" description="ABC transmembrane type-1" evidence="8">
    <location>
        <begin position="95"/>
        <end position="298"/>
    </location>
</feature>
<evidence type="ECO:0000259" key="8">
    <source>
        <dbReference type="PROSITE" id="PS50928"/>
    </source>
</evidence>
<accession>A0AA97FGR6</accession>
<dbReference type="PANTHER" id="PTHR43163:SF7">
    <property type="entry name" value="DIPEPTIDE-TRANSPORT INTEGRAL MEMBRANE PROTEIN ABC TRANSPORTER DPPB-RELATED"/>
    <property type="match status" value="1"/>
</dbReference>
<dbReference type="InterPro" id="IPR000515">
    <property type="entry name" value="MetI-like"/>
</dbReference>
<dbReference type="Pfam" id="PF00528">
    <property type="entry name" value="BPD_transp_1"/>
    <property type="match status" value="1"/>
</dbReference>
<dbReference type="CDD" id="cd06261">
    <property type="entry name" value="TM_PBP2"/>
    <property type="match status" value="1"/>
</dbReference>
<keyword evidence="3" id="KW-1003">Cell membrane</keyword>
<feature type="transmembrane region" description="Helical" evidence="7">
    <location>
        <begin position="12"/>
        <end position="30"/>
    </location>
</feature>
<evidence type="ECO:0000313" key="10">
    <source>
        <dbReference type="Proteomes" id="UP001305498"/>
    </source>
</evidence>
<dbReference type="RefSeq" id="WP_317138456.1">
    <property type="nucleotide sequence ID" value="NZ_CP118157.1"/>
</dbReference>
<keyword evidence="4 7" id="KW-0812">Transmembrane</keyword>
<dbReference type="InterPro" id="IPR045621">
    <property type="entry name" value="BPD_transp_1_N"/>
</dbReference>
<dbReference type="InterPro" id="IPR035906">
    <property type="entry name" value="MetI-like_sf"/>
</dbReference>
<keyword evidence="5 7" id="KW-1133">Transmembrane helix</keyword>
<dbReference type="GO" id="GO:0055085">
    <property type="term" value="P:transmembrane transport"/>
    <property type="evidence" value="ECO:0007669"/>
    <property type="project" value="InterPro"/>
</dbReference>
<evidence type="ECO:0000256" key="5">
    <source>
        <dbReference type="ARBA" id="ARBA00022989"/>
    </source>
</evidence>